<keyword evidence="5" id="KW-1185">Reference proteome</keyword>
<evidence type="ECO:0000256" key="2">
    <source>
        <dbReference type="ARBA" id="ARBA00023319"/>
    </source>
</evidence>
<dbReference type="PANTHER" id="PTHR19944">
    <property type="entry name" value="MHC CLASS II-RELATED"/>
    <property type="match status" value="1"/>
</dbReference>
<proteinExistence type="predicted"/>
<feature type="domain" description="Ig-like" evidence="3">
    <location>
        <begin position="1"/>
        <end position="98"/>
    </location>
</feature>
<sequence>PRSRPSCPSGRQRPELQANKATLVCLISDFYPGAVTVAWKADGSPVTQGVETTQPSKQSNNKYTASSYLSLSAAQWKARSKYSCQVTHEGSTVEKSVSPAECGPKAAPSVSLFAPSSEELQANKATLVCLISDFYPGAVTVAWKADGSPVTQGVETTKPSKQSNNKYAASSYLSLSAAQWKARSKYSCQVTHEGSTVEKSVSPAECGPKAAPSVSLFAPSSEELQANKATLVCLISDFYPGAVTVAWKADGSPVTQGVETTKPSKQSNNKYAASSYLSLSAAQWKARSKYSCQVTHEGSTVEKSVSPAECA</sequence>
<dbReference type="PANTHER" id="PTHR19944:SF98">
    <property type="entry name" value="IG-LIKE DOMAIN-CONTAINING PROTEIN"/>
    <property type="match status" value="1"/>
</dbReference>
<dbReference type="PROSITE" id="PS50835">
    <property type="entry name" value="IG_LIKE"/>
    <property type="match status" value="3"/>
</dbReference>
<dbReference type="PROSITE" id="PS00290">
    <property type="entry name" value="IG_MHC"/>
    <property type="match status" value="3"/>
</dbReference>
<protein>
    <recommendedName>
        <fullName evidence="3">Ig-like domain-containing protein</fullName>
    </recommendedName>
</protein>
<dbReference type="FunFam" id="2.60.40.10:FF:000283">
    <property type="entry name" value="Immunoglobulin kappa constant"/>
    <property type="match status" value="3"/>
</dbReference>
<evidence type="ECO:0000259" key="3">
    <source>
        <dbReference type="PROSITE" id="PS50835"/>
    </source>
</evidence>
<feature type="domain" description="Ig-like" evidence="3">
    <location>
        <begin position="108"/>
        <end position="202"/>
    </location>
</feature>
<accession>A0A8C9DHP8</accession>
<evidence type="ECO:0000256" key="1">
    <source>
        <dbReference type="ARBA" id="ARBA00023157"/>
    </source>
</evidence>
<reference evidence="4" key="2">
    <citation type="submission" date="2025-09" db="UniProtKB">
        <authorList>
            <consortium name="Ensembl"/>
        </authorList>
    </citation>
    <scope>IDENTIFICATION</scope>
</reference>
<dbReference type="InterPro" id="IPR013783">
    <property type="entry name" value="Ig-like_fold"/>
</dbReference>
<dbReference type="Proteomes" id="UP000694414">
    <property type="component" value="Unplaced"/>
</dbReference>
<dbReference type="Gene3D" id="2.60.40.10">
    <property type="entry name" value="Immunoglobulins"/>
    <property type="match status" value="3"/>
</dbReference>
<dbReference type="SMART" id="SM00407">
    <property type="entry name" value="IGc1"/>
    <property type="match status" value="3"/>
</dbReference>
<organism evidence="4 5">
    <name type="scientific">Prolemur simus</name>
    <name type="common">Greater bamboo lemur</name>
    <name type="synonym">Hapalemur simus</name>
    <dbReference type="NCBI Taxonomy" id="1328070"/>
    <lineage>
        <taxon>Eukaryota</taxon>
        <taxon>Metazoa</taxon>
        <taxon>Chordata</taxon>
        <taxon>Craniata</taxon>
        <taxon>Vertebrata</taxon>
        <taxon>Euteleostomi</taxon>
        <taxon>Mammalia</taxon>
        <taxon>Eutheria</taxon>
        <taxon>Euarchontoglires</taxon>
        <taxon>Primates</taxon>
        <taxon>Strepsirrhini</taxon>
        <taxon>Lemuriformes</taxon>
        <taxon>Lemuridae</taxon>
        <taxon>Prolemur</taxon>
    </lineage>
</organism>
<feature type="domain" description="Ig-like" evidence="3">
    <location>
        <begin position="212"/>
        <end position="306"/>
    </location>
</feature>
<reference evidence="4" key="1">
    <citation type="submission" date="2025-08" db="UniProtKB">
        <authorList>
            <consortium name="Ensembl"/>
        </authorList>
    </citation>
    <scope>IDENTIFICATION</scope>
</reference>
<dbReference type="InterPro" id="IPR003597">
    <property type="entry name" value="Ig_C1-set"/>
</dbReference>
<name>A0A8C9DHP8_PROSS</name>
<dbReference type="InterPro" id="IPR003006">
    <property type="entry name" value="Ig/MHC_CS"/>
</dbReference>
<dbReference type="GeneTree" id="ENSGT00940000153307"/>
<keyword evidence="2" id="KW-0393">Immunoglobulin domain</keyword>
<dbReference type="InterPro" id="IPR050160">
    <property type="entry name" value="MHC/Immunoglobulin"/>
</dbReference>
<dbReference type="SUPFAM" id="SSF48726">
    <property type="entry name" value="Immunoglobulin"/>
    <property type="match status" value="3"/>
</dbReference>
<evidence type="ECO:0000313" key="4">
    <source>
        <dbReference type="Ensembl" id="ENSPSMP00000010422.1"/>
    </source>
</evidence>
<dbReference type="InterPro" id="IPR007110">
    <property type="entry name" value="Ig-like_dom"/>
</dbReference>
<dbReference type="AlphaFoldDB" id="A0A8C9DHP8"/>
<dbReference type="Pfam" id="PF07654">
    <property type="entry name" value="C1-set"/>
    <property type="match status" value="3"/>
</dbReference>
<evidence type="ECO:0000313" key="5">
    <source>
        <dbReference type="Proteomes" id="UP000694414"/>
    </source>
</evidence>
<dbReference type="CDD" id="cd07699">
    <property type="entry name" value="IgC1_L"/>
    <property type="match status" value="3"/>
</dbReference>
<keyword evidence="1" id="KW-1015">Disulfide bond</keyword>
<dbReference type="InterPro" id="IPR036179">
    <property type="entry name" value="Ig-like_dom_sf"/>
</dbReference>
<dbReference type="Ensembl" id="ENSPSMT00000012180.1">
    <property type="protein sequence ID" value="ENSPSMP00000010422.1"/>
    <property type="gene ID" value="ENSPSMG00000007554.1"/>
</dbReference>